<dbReference type="InterPro" id="IPR011990">
    <property type="entry name" value="TPR-like_helical_dom_sf"/>
</dbReference>
<dbReference type="Pfam" id="PF08336">
    <property type="entry name" value="P4Ha_N"/>
    <property type="match status" value="1"/>
</dbReference>
<dbReference type="InterPro" id="IPR006620">
    <property type="entry name" value="Pro_4_hyd_alph"/>
</dbReference>
<keyword evidence="16" id="KW-0472">Membrane</keyword>
<proteinExistence type="inferred from homology"/>
<dbReference type="GO" id="GO:0005788">
    <property type="term" value="C:endoplasmic reticulum lumen"/>
    <property type="evidence" value="ECO:0007669"/>
    <property type="project" value="UniProtKB-SubCell"/>
</dbReference>
<dbReference type="GO" id="GO:0004656">
    <property type="term" value="F:procollagen-proline 4-dioxygenase activity"/>
    <property type="evidence" value="ECO:0007669"/>
    <property type="project" value="UniProtKB-EC"/>
</dbReference>
<dbReference type="Gene3D" id="6.10.140.1460">
    <property type="match status" value="1"/>
</dbReference>
<evidence type="ECO:0000313" key="23">
    <source>
        <dbReference type="RefSeq" id="XP_019621352.1"/>
    </source>
</evidence>
<accession>A0A6P4YRQ5</accession>
<evidence type="ECO:0000256" key="4">
    <source>
        <dbReference type="ARBA" id="ARBA00004308"/>
    </source>
</evidence>
<dbReference type="InterPro" id="IPR044862">
    <property type="entry name" value="Pro_4_hyd_alph_FE2OG_OXY"/>
</dbReference>
<keyword evidence="18" id="KW-1015">Disulfide bond</keyword>
<dbReference type="PROSITE" id="PS51670">
    <property type="entry name" value="SHKT"/>
    <property type="match status" value="1"/>
</dbReference>
<evidence type="ECO:0000256" key="7">
    <source>
        <dbReference type="ARBA" id="ARBA00012269"/>
    </source>
</evidence>
<comment type="similarity">
    <text evidence="6">Belongs to the P4HA family.</text>
</comment>
<dbReference type="Pfam" id="PF13640">
    <property type="entry name" value="2OG-FeII_Oxy_3"/>
    <property type="match status" value="1"/>
</dbReference>
<dbReference type="InterPro" id="IPR003582">
    <property type="entry name" value="ShKT_dom"/>
</dbReference>
<comment type="subcellular location">
    <subcellularLocation>
        <location evidence="4">Endomembrane system</location>
    </subcellularLocation>
    <subcellularLocation>
        <location evidence="5">Endoplasmic reticulum lumen</location>
    </subcellularLocation>
    <subcellularLocation>
        <location evidence="3">Membrane</location>
        <topology evidence="3">Single-pass membrane protein</topology>
    </subcellularLocation>
</comment>
<evidence type="ECO:0000256" key="13">
    <source>
        <dbReference type="ARBA" id="ARBA00022989"/>
    </source>
</evidence>
<dbReference type="GO" id="GO:0016020">
    <property type="term" value="C:membrane"/>
    <property type="evidence" value="ECO:0007669"/>
    <property type="project" value="UniProtKB-SubCell"/>
</dbReference>
<evidence type="ECO:0000256" key="2">
    <source>
        <dbReference type="ARBA" id="ARBA00002035"/>
    </source>
</evidence>
<evidence type="ECO:0000259" key="20">
    <source>
        <dbReference type="PROSITE" id="PS51471"/>
    </source>
</evidence>
<evidence type="ECO:0000256" key="6">
    <source>
        <dbReference type="ARBA" id="ARBA00006511"/>
    </source>
</evidence>
<sequence length="572" mass="64313">MPVRVILFIWFPAVLCGVTDAGFFSAVVRLEKLVQKEREVVARVKRYIQEGGQVSADMQRYVNSFDDGSPRHDNIAHHPVRAYLLIKRLSQAPNNLSEAQVLTGEEVELPTAEDLYMSALALVRLQHVYNLDMRSLVQGQIVMVQQPANDRQPEMVNVISTKDPTLSLDTSDTFYIGDVAYKENSFYQAMLWFNMTLEMLKVKDEPTEQGLKILDVLLKLADTVQRIKWDKAVSKAMIKLGNVCADESEFCPQWASMGECDINTKFMMYTCRLSCGVCEVGQNVKAHKDDANADDLRLLSNLLRNVTSSIRKPFYVHENLCRLGVLKNQAPPHPTLTCRYVRPSPYFYLSPVKMEVLHDRSPLVTLYHDVITDKEADFMTDMALQKLARSPIQAADGRGPDVLSSTRISETGWLFDAEDPMIAKLSRRVGHITGLEINCPAAEAFQVVNYGLGGLYEQHVDVLRVPEPTLLCLSQDKQPEMMPTGERIVTFLFYLSDVEAGGATVFPNLNLAVHAAKNSAVLFQDLKKSLAFEENSLHAGCPVLLGSKWIANKWIRAHGNEFRWPCGLTPEE</sequence>
<dbReference type="Pfam" id="PF01549">
    <property type="entry name" value="ShK"/>
    <property type="match status" value="1"/>
</dbReference>
<evidence type="ECO:0000256" key="9">
    <source>
        <dbReference type="ARBA" id="ARBA00022723"/>
    </source>
</evidence>
<evidence type="ECO:0000256" key="11">
    <source>
        <dbReference type="ARBA" id="ARBA00022896"/>
    </source>
</evidence>
<dbReference type="OrthoDB" id="420380at2759"/>
<evidence type="ECO:0000256" key="3">
    <source>
        <dbReference type="ARBA" id="ARBA00004167"/>
    </source>
</evidence>
<evidence type="ECO:0000256" key="15">
    <source>
        <dbReference type="ARBA" id="ARBA00023004"/>
    </source>
</evidence>
<keyword evidence="22" id="KW-1185">Reference proteome</keyword>
<evidence type="ECO:0000259" key="21">
    <source>
        <dbReference type="PROSITE" id="PS51670"/>
    </source>
</evidence>
<feature type="disulfide bond" evidence="18">
    <location>
        <begin position="244"/>
        <end position="278"/>
    </location>
</feature>
<comment type="caution">
    <text evidence="18">Lacks conserved residue(s) required for the propagation of feature annotation.</text>
</comment>
<dbReference type="InterPro" id="IPR013547">
    <property type="entry name" value="P4H_N"/>
</dbReference>
<evidence type="ECO:0000256" key="10">
    <source>
        <dbReference type="ARBA" id="ARBA00022824"/>
    </source>
</evidence>
<keyword evidence="17" id="KW-0325">Glycoprotein</keyword>
<dbReference type="SMART" id="SM00702">
    <property type="entry name" value="P4Hc"/>
    <property type="match status" value="1"/>
</dbReference>
<evidence type="ECO:0000256" key="14">
    <source>
        <dbReference type="ARBA" id="ARBA00023002"/>
    </source>
</evidence>
<evidence type="ECO:0000256" key="1">
    <source>
        <dbReference type="ARBA" id="ARBA00001961"/>
    </source>
</evidence>
<evidence type="ECO:0000256" key="19">
    <source>
        <dbReference type="SAM" id="SignalP"/>
    </source>
</evidence>
<dbReference type="PANTHER" id="PTHR10869">
    <property type="entry name" value="PROLYL 4-HYDROXYLASE ALPHA SUBUNIT"/>
    <property type="match status" value="1"/>
</dbReference>
<dbReference type="Gene3D" id="1.25.40.10">
    <property type="entry name" value="Tetratricopeptide repeat domain"/>
    <property type="match status" value="1"/>
</dbReference>
<reference evidence="23" key="1">
    <citation type="submission" date="2025-08" db="UniProtKB">
        <authorList>
            <consortium name="RefSeq"/>
        </authorList>
    </citation>
    <scope>IDENTIFICATION</scope>
    <source>
        <tissue evidence="23">Gonad</tissue>
    </source>
</reference>
<feature type="domain" description="ShKT" evidence="21">
    <location>
        <begin position="244"/>
        <end position="278"/>
    </location>
</feature>
<keyword evidence="11" id="KW-0847">Vitamin C</keyword>
<dbReference type="GO" id="GO:0005506">
    <property type="term" value="F:iron ion binding"/>
    <property type="evidence" value="ECO:0007669"/>
    <property type="project" value="InterPro"/>
</dbReference>
<keyword evidence="19" id="KW-0732">Signal</keyword>
<dbReference type="RefSeq" id="XP_019621352.1">
    <property type="nucleotide sequence ID" value="XM_019765793.1"/>
</dbReference>
<organism evidence="22 23">
    <name type="scientific">Branchiostoma belcheri</name>
    <name type="common">Amphioxus</name>
    <dbReference type="NCBI Taxonomy" id="7741"/>
    <lineage>
        <taxon>Eukaryota</taxon>
        <taxon>Metazoa</taxon>
        <taxon>Chordata</taxon>
        <taxon>Cephalochordata</taxon>
        <taxon>Leptocardii</taxon>
        <taxon>Amphioxiformes</taxon>
        <taxon>Branchiostomatidae</taxon>
        <taxon>Branchiostoma</taxon>
    </lineage>
</organism>
<dbReference type="InterPro" id="IPR005123">
    <property type="entry name" value="Oxoglu/Fe-dep_dioxygenase_dom"/>
</dbReference>
<dbReference type="KEGG" id="bbel:109467743"/>
<keyword evidence="9" id="KW-0479">Metal-binding</keyword>
<dbReference type="PROSITE" id="PS51471">
    <property type="entry name" value="FE2OG_OXY"/>
    <property type="match status" value="1"/>
</dbReference>
<keyword evidence="12" id="KW-0223">Dioxygenase</keyword>
<evidence type="ECO:0000256" key="5">
    <source>
        <dbReference type="ARBA" id="ARBA00004319"/>
    </source>
</evidence>
<dbReference type="GO" id="GO:0031418">
    <property type="term" value="F:L-ascorbic acid binding"/>
    <property type="evidence" value="ECO:0007669"/>
    <property type="project" value="UniProtKB-KW"/>
</dbReference>
<evidence type="ECO:0000256" key="16">
    <source>
        <dbReference type="ARBA" id="ARBA00023136"/>
    </source>
</evidence>
<dbReference type="EC" id="1.14.11.2" evidence="7"/>
<dbReference type="Proteomes" id="UP000515135">
    <property type="component" value="Unplaced"/>
</dbReference>
<dbReference type="Gene3D" id="2.60.120.620">
    <property type="entry name" value="q2cbj1_9rhob like domain"/>
    <property type="match status" value="1"/>
</dbReference>
<keyword evidence="15" id="KW-0408">Iron</keyword>
<keyword evidence="10" id="KW-0256">Endoplasmic reticulum</keyword>
<evidence type="ECO:0000313" key="22">
    <source>
        <dbReference type="Proteomes" id="UP000515135"/>
    </source>
</evidence>
<keyword evidence="8" id="KW-0812">Transmembrane</keyword>
<protein>
    <recommendedName>
        <fullName evidence="7">procollagen-proline 4-dioxygenase</fullName>
        <ecNumber evidence="7">1.14.11.2</ecNumber>
    </recommendedName>
</protein>
<dbReference type="SMART" id="SM00254">
    <property type="entry name" value="ShKT"/>
    <property type="match status" value="1"/>
</dbReference>
<keyword evidence="13" id="KW-1133">Transmembrane helix</keyword>
<keyword evidence="14" id="KW-0560">Oxidoreductase</keyword>
<evidence type="ECO:0000256" key="17">
    <source>
        <dbReference type="ARBA" id="ARBA00023180"/>
    </source>
</evidence>
<dbReference type="AlphaFoldDB" id="A0A6P4YRQ5"/>
<feature type="chain" id="PRO_5028087109" description="procollagen-proline 4-dioxygenase" evidence="19">
    <location>
        <begin position="22"/>
        <end position="572"/>
    </location>
</feature>
<name>A0A6P4YRQ5_BRABE</name>
<feature type="domain" description="Fe2OG dioxygenase" evidence="20">
    <location>
        <begin position="440"/>
        <end position="557"/>
    </location>
</feature>
<feature type="signal peptide" evidence="19">
    <location>
        <begin position="1"/>
        <end position="21"/>
    </location>
</feature>
<comment type="cofactor">
    <cofactor evidence="1">
        <name>L-ascorbate</name>
        <dbReference type="ChEBI" id="CHEBI:38290"/>
    </cofactor>
</comment>
<gene>
    <name evidence="23" type="primary">LOC109467743</name>
</gene>
<dbReference type="GeneID" id="109467743"/>
<dbReference type="InterPro" id="IPR045054">
    <property type="entry name" value="P4HA-like"/>
</dbReference>
<evidence type="ECO:0000256" key="18">
    <source>
        <dbReference type="PROSITE-ProRule" id="PRU01005"/>
    </source>
</evidence>
<comment type="function">
    <text evidence="2">Catalyzes the post-translational formation of 4-hydroxyproline in -Xaa-Pro-Gly- sequences in collagens and other proteins.</text>
</comment>
<evidence type="ECO:0000256" key="8">
    <source>
        <dbReference type="ARBA" id="ARBA00022692"/>
    </source>
</evidence>
<evidence type="ECO:0000256" key="12">
    <source>
        <dbReference type="ARBA" id="ARBA00022964"/>
    </source>
</evidence>
<dbReference type="PANTHER" id="PTHR10869:SF244">
    <property type="entry name" value="PROLYL 4-HYDROXYLASE SUBUNIT ALPHA-2"/>
    <property type="match status" value="1"/>
</dbReference>